<keyword evidence="12" id="KW-1185">Reference proteome</keyword>
<accession>A0A0S7BJF1</accession>
<evidence type="ECO:0000313" key="12">
    <source>
        <dbReference type="Proteomes" id="UP000055060"/>
    </source>
</evidence>
<sequence>MVTENTTPTVYLRPSKGWIPLNLSDLWAYRELVFFLTWRDIKVRYKQAALGVLWAVLQPVMIMVVFTVIFSKLAGLKPDAGIPAEWYPVFSLAALLPWQLFQAALQRSSVSLVGNANLLTKVYFPRLIIPFSAVAAGLVDFFISLGVLFVMMVIYGVPFTWNLLWMLPLVVLVLLTALAVGLWLSALNVQYRDVQQIVPFLLQAWMYASPVAYSIDLIPTTGPWRLIYGLNPMTGVIQGFRWALLGSSPPDQLMLISVVMVLALLVSGLFYFRRMERKFADMV</sequence>
<feature type="transmembrane region" description="Helical" evidence="9">
    <location>
        <begin position="253"/>
        <end position="272"/>
    </location>
</feature>
<comment type="subcellular location">
    <subcellularLocation>
        <location evidence="1">Cell inner membrane</location>
        <topology evidence="1">Multi-pass membrane protein</topology>
    </subcellularLocation>
    <subcellularLocation>
        <location evidence="9">Cell membrane</location>
        <topology evidence="9">Multi-pass membrane protein</topology>
    </subcellularLocation>
</comment>
<keyword evidence="7 9" id="KW-1133">Transmembrane helix</keyword>
<keyword evidence="6 9" id="KW-0812">Transmembrane</keyword>
<dbReference type="GO" id="GO:0043190">
    <property type="term" value="C:ATP-binding cassette (ABC) transporter complex"/>
    <property type="evidence" value="ECO:0007669"/>
    <property type="project" value="InterPro"/>
</dbReference>
<dbReference type="PANTHER" id="PTHR30413">
    <property type="entry name" value="INNER MEMBRANE TRANSPORT PERMEASE"/>
    <property type="match status" value="1"/>
</dbReference>
<evidence type="ECO:0000256" key="3">
    <source>
        <dbReference type="ARBA" id="ARBA00022448"/>
    </source>
</evidence>
<dbReference type="STRING" id="360412.LARV_01525"/>
<evidence type="ECO:0000256" key="2">
    <source>
        <dbReference type="ARBA" id="ARBA00007783"/>
    </source>
</evidence>
<dbReference type="EMBL" id="DF967972">
    <property type="protein sequence ID" value="GAP13770.1"/>
    <property type="molecule type" value="Genomic_DNA"/>
</dbReference>
<evidence type="ECO:0000313" key="11">
    <source>
        <dbReference type="EMBL" id="GAP13770.1"/>
    </source>
</evidence>
<gene>
    <name evidence="11" type="ORF">LARV_01525</name>
</gene>
<comment type="caution">
    <text evidence="9">Lacks conserved residue(s) required for the propagation of feature annotation.</text>
</comment>
<organism evidence="11">
    <name type="scientific">Longilinea arvoryzae</name>
    <dbReference type="NCBI Taxonomy" id="360412"/>
    <lineage>
        <taxon>Bacteria</taxon>
        <taxon>Bacillati</taxon>
        <taxon>Chloroflexota</taxon>
        <taxon>Anaerolineae</taxon>
        <taxon>Anaerolineales</taxon>
        <taxon>Anaerolineaceae</taxon>
        <taxon>Longilinea</taxon>
    </lineage>
</organism>
<feature type="domain" description="ABC transmembrane type-2" evidence="10">
    <location>
        <begin position="50"/>
        <end position="275"/>
    </location>
</feature>
<evidence type="ECO:0000256" key="1">
    <source>
        <dbReference type="ARBA" id="ARBA00004429"/>
    </source>
</evidence>
<evidence type="ECO:0000256" key="7">
    <source>
        <dbReference type="ARBA" id="ARBA00022989"/>
    </source>
</evidence>
<evidence type="ECO:0000259" key="10">
    <source>
        <dbReference type="PROSITE" id="PS51012"/>
    </source>
</evidence>
<comment type="similarity">
    <text evidence="2 9">Belongs to the ABC-2 integral membrane protein family.</text>
</comment>
<keyword evidence="8 9" id="KW-0472">Membrane</keyword>
<feature type="transmembrane region" description="Helical" evidence="9">
    <location>
        <begin position="48"/>
        <end position="74"/>
    </location>
</feature>
<dbReference type="RefSeq" id="WP_075073086.1">
    <property type="nucleotide sequence ID" value="NZ_DF967972.1"/>
</dbReference>
<proteinExistence type="inferred from homology"/>
<keyword evidence="5" id="KW-0997">Cell inner membrane</keyword>
<evidence type="ECO:0000256" key="9">
    <source>
        <dbReference type="RuleBase" id="RU361157"/>
    </source>
</evidence>
<dbReference type="PANTHER" id="PTHR30413:SF8">
    <property type="entry name" value="TRANSPORT PERMEASE PROTEIN"/>
    <property type="match status" value="1"/>
</dbReference>
<dbReference type="PRINTS" id="PR00164">
    <property type="entry name" value="ABC2TRNSPORT"/>
</dbReference>
<feature type="transmembrane region" description="Helical" evidence="9">
    <location>
        <begin position="163"/>
        <end position="185"/>
    </location>
</feature>
<evidence type="ECO:0000256" key="8">
    <source>
        <dbReference type="ARBA" id="ARBA00023136"/>
    </source>
</evidence>
<protein>
    <recommendedName>
        <fullName evidence="9">Transport permease protein</fullName>
    </recommendedName>
</protein>
<name>A0A0S7BJF1_9CHLR</name>
<dbReference type="InterPro" id="IPR013525">
    <property type="entry name" value="ABC2_TM"/>
</dbReference>
<dbReference type="Proteomes" id="UP000055060">
    <property type="component" value="Unassembled WGS sequence"/>
</dbReference>
<keyword evidence="3 9" id="KW-0813">Transport</keyword>
<dbReference type="PROSITE" id="PS51012">
    <property type="entry name" value="ABC_TM2"/>
    <property type="match status" value="1"/>
</dbReference>
<keyword evidence="4 9" id="KW-1003">Cell membrane</keyword>
<dbReference type="GO" id="GO:0015920">
    <property type="term" value="P:lipopolysaccharide transport"/>
    <property type="evidence" value="ECO:0007669"/>
    <property type="project" value="TreeGrafter"/>
</dbReference>
<dbReference type="GO" id="GO:0140359">
    <property type="term" value="F:ABC-type transporter activity"/>
    <property type="evidence" value="ECO:0007669"/>
    <property type="project" value="InterPro"/>
</dbReference>
<dbReference type="InterPro" id="IPR047817">
    <property type="entry name" value="ABC2_TM_bact-type"/>
</dbReference>
<evidence type="ECO:0000256" key="5">
    <source>
        <dbReference type="ARBA" id="ARBA00022519"/>
    </source>
</evidence>
<evidence type="ECO:0000256" key="6">
    <source>
        <dbReference type="ARBA" id="ARBA00022692"/>
    </source>
</evidence>
<dbReference type="OrthoDB" id="9786910at2"/>
<dbReference type="AlphaFoldDB" id="A0A0S7BJF1"/>
<reference evidence="11" key="1">
    <citation type="submission" date="2015-07" db="EMBL/GenBank/DDBJ databases">
        <title>Draft Genome Sequences of Anaerolinea thermolimosa IMO-1, Bellilinea caldifistulae GOMI-1, Leptolinea tardivitalis YMTK-2, Levilinea saccharolytica KIBI-1,Longilinea arvoryzae KOME-1, Previously Described as Members of the Anaerolineaceae (Chloroflexi).</title>
        <authorList>
            <person name="Sekiguchi Y."/>
            <person name="Ohashi A."/>
            <person name="Matsuura N."/>
            <person name="Tourlousse M.D."/>
        </authorList>
    </citation>
    <scope>NUCLEOTIDE SEQUENCE [LARGE SCALE GENOMIC DNA]</scope>
    <source>
        <strain evidence="11">KOME-1</strain>
    </source>
</reference>
<dbReference type="InterPro" id="IPR000412">
    <property type="entry name" value="ABC_2_transport"/>
</dbReference>
<dbReference type="Pfam" id="PF01061">
    <property type="entry name" value="ABC2_membrane"/>
    <property type="match status" value="1"/>
</dbReference>
<evidence type="ECO:0000256" key="4">
    <source>
        <dbReference type="ARBA" id="ARBA00022475"/>
    </source>
</evidence>
<feature type="transmembrane region" description="Helical" evidence="9">
    <location>
        <begin position="127"/>
        <end position="157"/>
    </location>
</feature>